<dbReference type="SUPFAM" id="SSF52047">
    <property type="entry name" value="RNI-like"/>
    <property type="match status" value="1"/>
</dbReference>
<organism evidence="1">
    <name type="scientific">Eutreptiella gymnastica</name>
    <dbReference type="NCBI Taxonomy" id="73025"/>
    <lineage>
        <taxon>Eukaryota</taxon>
        <taxon>Discoba</taxon>
        <taxon>Euglenozoa</taxon>
        <taxon>Euglenida</taxon>
        <taxon>Spirocuta</taxon>
        <taxon>Euglenophyceae</taxon>
        <taxon>Eutreptiales</taxon>
        <taxon>Eutreptiaceae</taxon>
        <taxon>Eutreptiella</taxon>
    </lineage>
</organism>
<gene>
    <name evidence="1" type="ORF">EGYM00392_LOCUS13000</name>
</gene>
<dbReference type="Pfam" id="PF13516">
    <property type="entry name" value="LRR_6"/>
    <property type="match status" value="2"/>
</dbReference>
<reference evidence="1" key="1">
    <citation type="submission" date="2021-01" db="EMBL/GenBank/DDBJ databases">
        <authorList>
            <person name="Corre E."/>
            <person name="Pelletier E."/>
            <person name="Niang G."/>
            <person name="Scheremetjew M."/>
            <person name="Finn R."/>
            <person name="Kale V."/>
            <person name="Holt S."/>
            <person name="Cochrane G."/>
            <person name="Meng A."/>
            <person name="Brown T."/>
            <person name="Cohen L."/>
        </authorList>
    </citation>
    <scope>NUCLEOTIDE SEQUENCE</scope>
    <source>
        <strain evidence="1">NIES-381</strain>
    </source>
</reference>
<dbReference type="InterPro" id="IPR032675">
    <property type="entry name" value="LRR_dom_sf"/>
</dbReference>
<dbReference type="InterPro" id="IPR001611">
    <property type="entry name" value="Leu-rich_rpt"/>
</dbReference>
<name>A0A7S1I5P7_9EUGL</name>
<accession>A0A7S1I5P7</accession>
<dbReference type="Gene3D" id="3.80.10.10">
    <property type="entry name" value="Ribonuclease Inhibitor"/>
    <property type="match status" value="1"/>
</dbReference>
<dbReference type="EMBL" id="HBGA01035691">
    <property type="protein sequence ID" value="CAD9001917.1"/>
    <property type="molecule type" value="Transcribed_RNA"/>
</dbReference>
<sequence length="119" mass="13308">MALQQLRRAFNLTLDLHLCETQLGATGAQELVALLKGMTELHTLSLNLNGHNLGDRGVEALVDLLRSTSLHTVTLDLTFNGITEQGQRQLYTARDSGHFRSLRLFLGKNDFWVPPSECY</sequence>
<proteinExistence type="predicted"/>
<evidence type="ECO:0000313" key="1">
    <source>
        <dbReference type="EMBL" id="CAD9001917.1"/>
    </source>
</evidence>
<protein>
    <submittedName>
        <fullName evidence="1">Uncharacterized protein</fullName>
    </submittedName>
</protein>
<dbReference type="AlphaFoldDB" id="A0A7S1I5P7"/>